<evidence type="ECO:0008006" key="5">
    <source>
        <dbReference type="Google" id="ProtNLM"/>
    </source>
</evidence>
<dbReference type="RefSeq" id="WP_394819107.1">
    <property type="nucleotide sequence ID" value="NZ_JAWJZY010000002.1"/>
</dbReference>
<dbReference type="PROSITE" id="PS51257">
    <property type="entry name" value="PROKAR_LIPOPROTEIN"/>
    <property type="match status" value="1"/>
</dbReference>
<dbReference type="Proteomes" id="UP001312908">
    <property type="component" value="Unassembled WGS sequence"/>
</dbReference>
<sequence length="52" mass="4961">MQKPSTSDIGRGLVAATMILALAACNTIGGAGRDVSATGNAVTSGASAATPR</sequence>
<feature type="transmembrane region" description="Helical" evidence="2">
    <location>
        <begin position="12"/>
        <end position="32"/>
    </location>
</feature>
<name>A0ABU7U2I4_9PROT</name>
<feature type="compositionally biased region" description="Polar residues" evidence="1">
    <location>
        <begin position="37"/>
        <end position="52"/>
    </location>
</feature>
<protein>
    <recommendedName>
        <fullName evidence="5">Entericidin</fullName>
    </recommendedName>
</protein>
<accession>A0ABU7U2I4</accession>
<keyword evidence="4" id="KW-1185">Reference proteome</keyword>
<keyword evidence="2" id="KW-1133">Transmembrane helix</keyword>
<reference evidence="3 4" key="1">
    <citation type="submission" date="2023-10" db="EMBL/GenBank/DDBJ databases">
        <title>Sorlinia euscelidii gen. nov., sp. nov., an acetic acid bacteria isolated from the gut of Euscelidius variegatus emitter.</title>
        <authorList>
            <person name="Michoud G."/>
            <person name="Marasco R."/>
            <person name="Seferji K."/>
            <person name="Gonella E."/>
            <person name="Garuglieri E."/>
            <person name="Alma A."/>
            <person name="Mapelli F."/>
            <person name="Borin S."/>
            <person name="Daffonchio D."/>
            <person name="Crotti E."/>
        </authorList>
    </citation>
    <scope>NUCLEOTIDE SEQUENCE [LARGE SCALE GENOMIC DNA]</scope>
    <source>
        <strain evidence="3 4">EV16P</strain>
    </source>
</reference>
<evidence type="ECO:0000313" key="3">
    <source>
        <dbReference type="EMBL" id="MEE8658131.1"/>
    </source>
</evidence>
<proteinExistence type="predicted"/>
<evidence type="ECO:0000313" key="4">
    <source>
        <dbReference type="Proteomes" id="UP001312908"/>
    </source>
</evidence>
<dbReference type="EMBL" id="JAWJZY010000002">
    <property type="protein sequence ID" value="MEE8658131.1"/>
    <property type="molecule type" value="Genomic_DNA"/>
</dbReference>
<organism evidence="3 4">
    <name type="scientific">Sorlinia euscelidii</name>
    <dbReference type="NCBI Taxonomy" id="3081148"/>
    <lineage>
        <taxon>Bacteria</taxon>
        <taxon>Pseudomonadati</taxon>
        <taxon>Pseudomonadota</taxon>
        <taxon>Alphaproteobacteria</taxon>
        <taxon>Acetobacterales</taxon>
        <taxon>Acetobacteraceae</taxon>
        <taxon>Sorlinia</taxon>
    </lineage>
</organism>
<gene>
    <name evidence="3" type="ORF">DOFOFD_03770</name>
</gene>
<evidence type="ECO:0000256" key="1">
    <source>
        <dbReference type="SAM" id="MobiDB-lite"/>
    </source>
</evidence>
<feature type="region of interest" description="Disordered" evidence="1">
    <location>
        <begin position="31"/>
        <end position="52"/>
    </location>
</feature>
<keyword evidence="2" id="KW-0472">Membrane</keyword>
<evidence type="ECO:0000256" key="2">
    <source>
        <dbReference type="SAM" id="Phobius"/>
    </source>
</evidence>
<keyword evidence="2" id="KW-0812">Transmembrane</keyword>
<comment type="caution">
    <text evidence="3">The sequence shown here is derived from an EMBL/GenBank/DDBJ whole genome shotgun (WGS) entry which is preliminary data.</text>
</comment>